<proteinExistence type="predicted"/>
<protein>
    <submittedName>
        <fullName evidence="1">Uncharacterized protein</fullName>
    </submittedName>
</protein>
<dbReference type="Pfam" id="PF20383">
    <property type="entry name" value="DUF6678"/>
    <property type="match status" value="1"/>
</dbReference>
<reference evidence="1 2" key="1">
    <citation type="submission" date="2019-02" db="EMBL/GenBank/DDBJ databases">
        <title>Deep-cultivation of Planctomycetes and their phenomic and genomic characterization uncovers novel biology.</title>
        <authorList>
            <person name="Wiegand S."/>
            <person name="Jogler M."/>
            <person name="Boedeker C."/>
            <person name="Pinto D."/>
            <person name="Vollmers J."/>
            <person name="Rivas-Marin E."/>
            <person name="Kohn T."/>
            <person name="Peeters S.H."/>
            <person name="Heuer A."/>
            <person name="Rast P."/>
            <person name="Oberbeckmann S."/>
            <person name="Bunk B."/>
            <person name="Jeske O."/>
            <person name="Meyerdierks A."/>
            <person name="Storesund J.E."/>
            <person name="Kallscheuer N."/>
            <person name="Luecker S."/>
            <person name="Lage O.M."/>
            <person name="Pohl T."/>
            <person name="Merkel B.J."/>
            <person name="Hornburger P."/>
            <person name="Mueller R.-W."/>
            <person name="Bruemmer F."/>
            <person name="Labrenz M."/>
            <person name="Spormann A.M."/>
            <person name="Op Den Camp H."/>
            <person name="Overmann J."/>
            <person name="Amann R."/>
            <person name="Jetten M.S.M."/>
            <person name="Mascher T."/>
            <person name="Medema M.H."/>
            <person name="Devos D.P."/>
            <person name="Kaster A.-K."/>
            <person name="Ovreas L."/>
            <person name="Rohde M."/>
            <person name="Galperin M.Y."/>
            <person name="Jogler C."/>
        </authorList>
    </citation>
    <scope>NUCLEOTIDE SEQUENCE [LARGE SCALE GENOMIC DNA]</scope>
    <source>
        <strain evidence="1 2">Pla52o</strain>
    </source>
</reference>
<dbReference type="InterPro" id="IPR046500">
    <property type="entry name" value="DUF6678"/>
</dbReference>
<accession>A0A5C6BIQ1</accession>
<dbReference type="OrthoDB" id="86621at2"/>
<gene>
    <name evidence="1" type="ORF">Pla52o_57180</name>
</gene>
<comment type="caution">
    <text evidence="1">The sequence shown here is derived from an EMBL/GenBank/DDBJ whole genome shotgun (WGS) entry which is preliminary data.</text>
</comment>
<dbReference type="RefSeq" id="WP_146597577.1">
    <property type="nucleotide sequence ID" value="NZ_SJPT01000019.1"/>
</dbReference>
<organism evidence="1 2">
    <name type="scientific">Novipirellula galeiformis</name>
    <dbReference type="NCBI Taxonomy" id="2528004"/>
    <lineage>
        <taxon>Bacteria</taxon>
        <taxon>Pseudomonadati</taxon>
        <taxon>Planctomycetota</taxon>
        <taxon>Planctomycetia</taxon>
        <taxon>Pirellulales</taxon>
        <taxon>Pirellulaceae</taxon>
        <taxon>Novipirellula</taxon>
    </lineage>
</organism>
<evidence type="ECO:0000313" key="2">
    <source>
        <dbReference type="Proteomes" id="UP000316304"/>
    </source>
</evidence>
<dbReference type="AlphaFoldDB" id="A0A5C6BIQ1"/>
<sequence>MSDTSPQPNATPAPDEIARVRGVVASRGLAGAANDTKWGRLLDAMRQRSAWCPSFRYKCVDGPASNWDTEWWYHVPLPMISVEWLDISLTQPVQRGMLLESESIDHSAWIVTLLDECRFCYDMVGDVIRIHGYLPKSFDLLDDRNTCG</sequence>
<dbReference type="EMBL" id="SJPT01000019">
    <property type="protein sequence ID" value="TWU10344.1"/>
    <property type="molecule type" value="Genomic_DNA"/>
</dbReference>
<keyword evidence="2" id="KW-1185">Reference proteome</keyword>
<dbReference type="Proteomes" id="UP000316304">
    <property type="component" value="Unassembled WGS sequence"/>
</dbReference>
<name>A0A5C6BIQ1_9BACT</name>
<evidence type="ECO:0000313" key="1">
    <source>
        <dbReference type="EMBL" id="TWU10344.1"/>
    </source>
</evidence>